<name>A0AB34J3I9_PRYPA</name>
<feature type="region of interest" description="Disordered" evidence="1">
    <location>
        <begin position="44"/>
        <end position="68"/>
    </location>
</feature>
<protein>
    <submittedName>
        <fullName evidence="3">Uncharacterized protein</fullName>
    </submittedName>
</protein>
<dbReference type="AlphaFoldDB" id="A0AB34J3I9"/>
<accession>A0AB34J3I9</accession>
<feature type="signal peptide" evidence="2">
    <location>
        <begin position="1"/>
        <end position="23"/>
    </location>
</feature>
<organism evidence="3 4">
    <name type="scientific">Prymnesium parvum</name>
    <name type="common">Toxic golden alga</name>
    <dbReference type="NCBI Taxonomy" id="97485"/>
    <lineage>
        <taxon>Eukaryota</taxon>
        <taxon>Haptista</taxon>
        <taxon>Haptophyta</taxon>
        <taxon>Prymnesiophyceae</taxon>
        <taxon>Prymnesiales</taxon>
        <taxon>Prymnesiaceae</taxon>
        <taxon>Prymnesium</taxon>
    </lineage>
</organism>
<evidence type="ECO:0000256" key="1">
    <source>
        <dbReference type="SAM" id="MobiDB-lite"/>
    </source>
</evidence>
<comment type="caution">
    <text evidence="3">The sequence shown here is derived from an EMBL/GenBank/DDBJ whole genome shotgun (WGS) entry which is preliminary data.</text>
</comment>
<evidence type="ECO:0000313" key="3">
    <source>
        <dbReference type="EMBL" id="KAL1511756.1"/>
    </source>
</evidence>
<keyword evidence="4" id="KW-1185">Reference proteome</keyword>
<evidence type="ECO:0000256" key="2">
    <source>
        <dbReference type="SAM" id="SignalP"/>
    </source>
</evidence>
<dbReference type="Proteomes" id="UP001515480">
    <property type="component" value="Unassembled WGS sequence"/>
</dbReference>
<keyword evidence="2" id="KW-0732">Signal</keyword>
<evidence type="ECO:0000313" key="4">
    <source>
        <dbReference type="Proteomes" id="UP001515480"/>
    </source>
</evidence>
<reference evidence="3 4" key="1">
    <citation type="journal article" date="2024" name="Science">
        <title>Giant polyketide synthase enzymes in the biosynthesis of giant marine polyether toxins.</title>
        <authorList>
            <person name="Fallon T.R."/>
            <person name="Shende V.V."/>
            <person name="Wierzbicki I.H."/>
            <person name="Pendleton A.L."/>
            <person name="Watervoot N.F."/>
            <person name="Auber R.P."/>
            <person name="Gonzalez D.J."/>
            <person name="Wisecaver J.H."/>
            <person name="Moore B.S."/>
        </authorList>
    </citation>
    <scope>NUCLEOTIDE SEQUENCE [LARGE SCALE GENOMIC DNA]</scope>
    <source>
        <strain evidence="3 4">12B1</strain>
    </source>
</reference>
<dbReference type="EMBL" id="JBGBPQ010000013">
    <property type="protein sequence ID" value="KAL1511756.1"/>
    <property type="molecule type" value="Genomic_DNA"/>
</dbReference>
<proteinExistence type="predicted"/>
<feature type="chain" id="PRO_5044334150" evidence="2">
    <location>
        <begin position="24"/>
        <end position="132"/>
    </location>
</feature>
<sequence>MASAGRLGVFLCLLALCCSPGESRSFPPVKACVLGVAAMHAARPRRCEATERRGRKKKSMRLHDIKRDESQGNEYYAGGIDDQGHGSGTVLLYPRDEYANTTASEPEPSVNASAAKDGAESTPFKGAGRSLS</sequence>
<feature type="region of interest" description="Disordered" evidence="1">
    <location>
        <begin position="95"/>
        <end position="132"/>
    </location>
</feature>
<gene>
    <name evidence="3" type="ORF">AB1Y20_005044</name>
</gene>